<dbReference type="PANTHER" id="PTHR20852">
    <property type="entry name" value="GLUTAMINE SYNTHETASE"/>
    <property type="match status" value="1"/>
</dbReference>
<dbReference type="Gene3D" id="3.30.590.10">
    <property type="entry name" value="Glutamine synthetase/guanido kinase, catalytic domain"/>
    <property type="match status" value="3"/>
</dbReference>
<evidence type="ECO:0000259" key="7">
    <source>
        <dbReference type="PROSITE" id="PS51987"/>
    </source>
</evidence>
<feature type="domain" description="GS catalytic" evidence="7">
    <location>
        <begin position="50"/>
        <end position="414"/>
    </location>
</feature>
<comment type="caution">
    <text evidence="8">The sequence shown here is derived from an EMBL/GenBank/DDBJ whole genome shotgun (WGS) entry which is preliminary data.</text>
</comment>
<reference evidence="8 9" key="1">
    <citation type="submission" date="2021-05" db="EMBL/GenBank/DDBJ databases">
        <title>Genome Assembly of Synthetic Allotetraploid Brassica napus Reveals Homoeologous Exchanges between Subgenomes.</title>
        <authorList>
            <person name="Davis J.T."/>
        </authorList>
    </citation>
    <scope>NUCLEOTIDE SEQUENCE [LARGE SCALE GENOMIC DNA]</scope>
    <source>
        <strain evidence="9">cv. Da-Ae</strain>
        <tissue evidence="8">Seedling</tissue>
    </source>
</reference>
<dbReference type="PANTHER" id="PTHR20852:SF86">
    <property type="entry name" value="GLUTAMINE SYNTHETASE CYTOSOLIC ISOZYME 1-3"/>
    <property type="match status" value="1"/>
</dbReference>
<evidence type="ECO:0000256" key="1">
    <source>
        <dbReference type="ARBA" id="ARBA00012937"/>
    </source>
</evidence>
<keyword evidence="9" id="KW-1185">Reference proteome</keyword>
<dbReference type="PROSITE" id="PS51987">
    <property type="entry name" value="GS_CATALYTIC"/>
    <property type="match status" value="1"/>
</dbReference>
<sequence length="414" mass="46347">MNDSGRIPPTAFFYYVSPDMILKFIDLYFIMNSGNNILVMCDAYTPVGNPIPTNKKYNAAKIFSNSKVVSEEPWYYLLPQLYGIEEEYTLMQKGGPYYCGVGADKAIGRDIMDAHYKACLYAGIGISGVNGEVTLGQWEFQVSPVEGISTGDQVWVARYLLERITEISGVNVSFDPKPVPSMRNNGGLAVIKNTIEKLQVKHKENIAAYGEGNECRRTGKHETAYINMFSWGVANRGASVKHKENIAAYGEGNERHLTGKHETTYINTFSWGVANRGASWNNGGLAVIKNTIEKLQVKHKENIAAYGEGNERRLTGKHETAYINTFSWGVANRGASVRVGRDTEKEGKGYFEDRRPASNMDPYVVTSMIAETTILDKSMYQRMARHVGRVLPLDDVEDVTMPTMFWPFIIFDLT</sequence>
<dbReference type="EMBL" id="JAGKQM010000018">
    <property type="protein sequence ID" value="KAH0866314.1"/>
    <property type="molecule type" value="Genomic_DNA"/>
</dbReference>
<dbReference type="EC" id="6.3.1.2" evidence="1"/>
<keyword evidence="2" id="KW-0436">Ligase</keyword>
<accession>A0ABQ7YDN4</accession>
<dbReference type="InterPro" id="IPR050292">
    <property type="entry name" value="Glutamine_Synthetase"/>
</dbReference>
<gene>
    <name evidence="8" type="ORF">HID58_083525</name>
</gene>
<evidence type="ECO:0000313" key="8">
    <source>
        <dbReference type="EMBL" id="KAH0866314.1"/>
    </source>
</evidence>
<organism evidence="8 9">
    <name type="scientific">Brassica napus</name>
    <name type="common">Rape</name>
    <dbReference type="NCBI Taxonomy" id="3708"/>
    <lineage>
        <taxon>Eukaryota</taxon>
        <taxon>Viridiplantae</taxon>
        <taxon>Streptophyta</taxon>
        <taxon>Embryophyta</taxon>
        <taxon>Tracheophyta</taxon>
        <taxon>Spermatophyta</taxon>
        <taxon>Magnoliopsida</taxon>
        <taxon>eudicotyledons</taxon>
        <taxon>Gunneridae</taxon>
        <taxon>Pentapetalae</taxon>
        <taxon>rosids</taxon>
        <taxon>malvids</taxon>
        <taxon>Brassicales</taxon>
        <taxon>Brassicaceae</taxon>
        <taxon>Brassiceae</taxon>
        <taxon>Brassica</taxon>
    </lineage>
</organism>
<evidence type="ECO:0000256" key="5">
    <source>
        <dbReference type="PROSITE-ProRule" id="PRU01331"/>
    </source>
</evidence>
<evidence type="ECO:0000256" key="3">
    <source>
        <dbReference type="ARBA" id="ARBA00022741"/>
    </source>
</evidence>
<evidence type="ECO:0000256" key="4">
    <source>
        <dbReference type="ARBA" id="ARBA00022840"/>
    </source>
</evidence>
<dbReference type="InterPro" id="IPR014746">
    <property type="entry name" value="Gln_synth/guanido_kin_cat_dom"/>
</dbReference>
<dbReference type="SUPFAM" id="SSF55931">
    <property type="entry name" value="Glutamine synthetase/guanido kinase"/>
    <property type="match status" value="2"/>
</dbReference>
<name>A0ABQ7YDN4_BRANA</name>
<comment type="similarity">
    <text evidence="5 6">Belongs to the glutamine synthetase family.</text>
</comment>
<evidence type="ECO:0000256" key="2">
    <source>
        <dbReference type="ARBA" id="ARBA00022598"/>
    </source>
</evidence>
<evidence type="ECO:0000256" key="6">
    <source>
        <dbReference type="RuleBase" id="RU000384"/>
    </source>
</evidence>
<dbReference type="SMART" id="SM01230">
    <property type="entry name" value="Gln-synt_C"/>
    <property type="match status" value="1"/>
</dbReference>
<protein>
    <recommendedName>
        <fullName evidence="1">glutamine synthetase</fullName>
        <ecNumber evidence="1">6.3.1.2</ecNumber>
    </recommendedName>
</protein>
<dbReference type="InterPro" id="IPR008146">
    <property type="entry name" value="Gln_synth_cat_dom"/>
</dbReference>
<dbReference type="Pfam" id="PF00120">
    <property type="entry name" value="Gln-synt_C"/>
    <property type="match status" value="1"/>
</dbReference>
<evidence type="ECO:0000313" key="9">
    <source>
        <dbReference type="Proteomes" id="UP000824890"/>
    </source>
</evidence>
<dbReference type="Proteomes" id="UP000824890">
    <property type="component" value="Unassembled WGS sequence"/>
</dbReference>
<keyword evidence="3" id="KW-0547">Nucleotide-binding</keyword>
<keyword evidence="4" id="KW-0067">ATP-binding</keyword>
<proteinExistence type="inferred from homology"/>